<dbReference type="InterPro" id="IPR024240">
    <property type="entry name" value="NAGLU_N"/>
</dbReference>
<name>A0A5C0VEF6_9SPHI</name>
<evidence type="ECO:0008006" key="7">
    <source>
        <dbReference type="Google" id="ProtNLM"/>
    </source>
</evidence>
<dbReference type="InterPro" id="IPR007781">
    <property type="entry name" value="NAGLU"/>
</dbReference>
<dbReference type="EMBL" id="CP043329">
    <property type="protein sequence ID" value="QEK51068.1"/>
    <property type="molecule type" value="Genomic_DNA"/>
</dbReference>
<dbReference type="InterPro" id="IPR029018">
    <property type="entry name" value="Hex-like_dom2"/>
</dbReference>
<feature type="signal peptide" evidence="2">
    <location>
        <begin position="1"/>
        <end position="19"/>
    </location>
</feature>
<dbReference type="KEGG" id="pej:FYC62_04800"/>
<keyword evidence="6" id="KW-1185">Reference proteome</keyword>
<accession>A0A5C0VEF6</accession>
<dbReference type="Pfam" id="PF12971">
    <property type="entry name" value="NAGLU_N"/>
    <property type="match status" value="1"/>
</dbReference>
<dbReference type="GO" id="GO:0016787">
    <property type="term" value="F:hydrolase activity"/>
    <property type="evidence" value="ECO:0007669"/>
    <property type="project" value="UniProtKB-KW"/>
</dbReference>
<evidence type="ECO:0000259" key="4">
    <source>
        <dbReference type="Pfam" id="PF12971"/>
    </source>
</evidence>
<organism evidence="5 6">
    <name type="scientific">Pedobacter aquae</name>
    <dbReference type="NCBI Taxonomy" id="2605747"/>
    <lineage>
        <taxon>Bacteria</taxon>
        <taxon>Pseudomonadati</taxon>
        <taxon>Bacteroidota</taxon>
        <taxon>Sphingobacteriia</taxon>
        <taxon>Sphingobacteriales</taxon>
        <taxon>Sphingobacteriaceae</taxon>
        <taxon>Pedobacter</taxon>
    </lineage>
</organism>
<dbReference type="Gene3D" id="3.30.379.10">
    <property type="entry name" value="Chitobiase/beta-hexosaminidase domain 2-like"/>
    <property type="match status" value="1"/>
</dbReference>
<gene>
    <name evidence="5" type="ORF">FYC62_04800</name>
</gene>
<evidence type="ECO:0000256" key="1">
    <source>
        <dbReference type="ARBA" id="ARBA00022801"/>
    </source>
</evidence>
<dbReference type="Gene3D" id="3.20.20.80">
    <property type="entry name" value="Glycosidases"/>
    <property type="match status" value="1"/>
</dbReference>
<evidence type="ECO:0000313" key="5">
    <source>
        <dbReference type="EMBL" id="QEK51068.1"/>
    </source>
</evidence>
<dbReference type="AlphaFoldDB" id="A0A5C0VEF6"/>
<keyword evidence="2" id="KW-0732">Signal</keyword>
<feature type="chain" id="PRO_5023021223" description="Alpha-N-acetylglucosaminidase" evidence="2">
    <location>
        <begin position="20"/>
        <end position="302"/>
    </location>
</feature>
<protein>
    <recommendedName>
        <fullName evidence="7">Alpha-N-acetylglucosaminidase</fullName>
    </recommendedName>
</protein>
<proteinExistence type="predicted"/>
<dbReference type="Proteomes" id="UP000323653">
    <property type="component" value="Chromosome"/>
</dbReference>
<dbReference type="GO" id="GO:0005975">
    <property type="term" value="P:carbohydrate metabolic process"/>
    <property type="evidence" value="ECO:0007669"/>
    <property type="project" value="UniProtKB-ARBA"/>
</dbReference>
<feature type="domain" description="Alpha-N-acetylglucosaminidase N-terminal" evidence="4">
    <location>
        <begin position="24"/>
        <end position="95"/>
    </location>
</feature>
<keyword evidence="1" id="KW-0378">Hydrolase</keyword>
<feature type="domain" description="Alpha-N-acetylglucosaminidase tim-barrel" evidence="3">
    <location>
        <begin position="116"/>
        <end position="288"/>
    </location>
</feature>
<evidence type="ECO:0000313" key="6">
    <source>
        <dbReference type="Proteomes" id="UP000323653"/>
    </source>
</evidence>
<dbReference type="PANTHER" id="PTHR12872:SF1">
    <property type="entry name" value="ALPHA-N-ACETYLGLUCOSAMINIDASE"/>
    <property type="match status" value="1"/>
</dbReference>
<evidence type="ECO:0000259" key="3">
    <source>
        <dbReference type="Pfam" id="PF05089"/>
    </source>
</evidence>
<dbReference type="InterPro" id="IPR024733">
    <property type="entry name" value="NAGLU_tim-barrel"/>
</dbReference>
<reference evidence="5 6" key="1">
    <citation type="submission" date="2019-08" db="EMBL/GenBank/DDBJ databases">
        <title>Pedobacter sp. nov., isolated from Han river, South Korea.</title>
        <authorList>
            <person name="Lee D.-H."/>
            <person name="Kim Y.-S."/>
            <person name="Hwang E.-M."/>
            <person name="Le Tran T.C."/>
            <person name="Cha C.-J."/>
        </authorList>
    </citation>
    <scope>NUCLEOTIDE SEQUENCE [LARGE SCALE GENOMIC DNA]</scope>
    <source>
        <strain evidence="5 6">CJ43</strain>
    </source>
</reference>
<sequence length="302" mass="35658">MRISIFLVMSILCAYNSHAQNKNAVLKLIERVLPNHHKQIEVHYSKENTEKDWYEIETKKNKVIIKATNNVSIAAALHYYLKNYTNSSLSWTGYQEPKALSKLSKKVENTVISDYRLYFNYCTFNYTMSFWNWERWEKEIDWMALRGINMPLAMVGQEAVWQNTLRRLGYTDSEIKDFIGGPAFNAWWLMGNLEGWGGPVPQSWIDEQAELQKKIVNRMRDLGMKPIMQGFYGMVPNSLIKNIHQLKYTILVYGVVLSVLRCCYQQIHFLVKFQKFIMKNKKSFMEEQIITKEIHSMKEEHL</sequence>
<dbReference type="PANTHER" id="PTHR12872">
    <property type="entry name" value="ALPHA-N-ACETYLGLUCOSAMINIDASE"/>
    <property type="match status" value="1"/>
</dbReference>
<evidence type="ECO:0000256" key="2">
    <source>
        <dbReference type="SAM" id="SignalP"/>
    </source>
</evidence>
<dbReference type="Pfam" id="PF05089">
    <property type="entry name" value="NAGLU"/>
    <property type="match status" value="1"/>
</dbReference>